<evidence type="ECO:0000313" key="13">
    <source>
        <dbReference type="EMBL" id="WKW12944.1"/>
    </source>
</evidence>
<dbReference type="RefSeq" id="WP_367885811.1">
    <property type="nucleotide sequence ID" value="NZ_CP130612.1"/>
</dbReference>
<dbReference type="GO" id="GO:0008412">
    <property type="term" value="F:4-hydroxybenzoate polyprenyltransferase activity"/>
    <property type="evidence" value="ECO:0007669"/>
    <property type="project" value="UniProtKB-EC"/>
</dbReference>
<keyword evidence="9 12" id="KW-1133">Transmembrane helix</keyword>
<feature type="transmembrane region" description="Helical" evidence="12">
    <location>
        <begin position="180"/>
        <end position="203"/>
    </location>
</feature>
<gene>
    <name evidence="13" type="primary">ubiA</name>
    <name evidence="13" type="ORF">Strain138_002255</name>
    <name evidence="14" type="ORF">Strain318_002254</name>
</gene>
<feature type="transmembrane region" description="Helical" evidence="12">
    <location>
        <begin position="282"/>
        <end position="301"/>
    </location>
</feature>
<evidence type="ECO:0000256" key="3">
    <source>
        <dbReference type="ARBA" id="ARBA00005985"/>
    </source>
</evidence>
<evidence type="ECO:0000256" key="8">
    <source>
        <dbReference type="ARBA" id="ARBA00022692"/>
    </source>
</evidence>
<evidence type="ECO:0000256" key="9">
    <source>
        <dbReference type="ARBA" id="ARBA00022989"/>
    </source>
</evidence>
<feature type="transmembrane region" description="Helical" evidence="12">
    <location>
        <begin position="57"/>
        <end position="81"/>
    </location>
</feature>
<proteinExistence type="inferred from homology"/>
<dbReference type="Pfam" id="PF01040">
    <property type="entry name" value="UbiA"/>
    <property type="match status" value="1"/>
</dbReference>
<dbReference type="FunFam" id="1.10.357.140:FF:000008">
    <property type="entry name" value="4-hydroxybenzoate octaprenyltransferase"/>
    <property type="match status" value="1"/>
</dbReference>
<reference evidence="13" key="1">
    <citation type="submission" date="2023-07" db="EMBL/GenBank/DDBJ databases">
        <authorList>
            <person name="Haufschild T."/>
            <person name="Kallscheuer N."/>
            <person name="Hammer J."/>
            <person name="Kohn T."/>
            <person name="Kabuu M."/>
            <person name="Jogler M."/>
            <person name="Wohfarth N."/>
            <person name="Heuer A."/>
            <person name="Rohde M."/>
            <person name="van Teeseling M.C.F."/>
            <person name="Jogler C."/>
        </authorList>
    </citation>
    <scope>NUCLEOTIDE SEQUENCE</scope>
    <source>
        <strain evidence="13">Strain 138</strain>
        <strain evidence="14">Strain 318</strain>
    </source>
</reference>
<comment type="cofactor">
    <cofactor evidence="1">
        <name>Mg(2+)</name>
        <dbReference type="ChEBI" id="CHEBI:18420"/>
    </cofactor>
</comment>
<dbReference type="EC" id="2.5.1.39" evidence="11"/>
<keyword evidence="15" id="KW-1185">Reference proteome</keyword>
<keyword evidence="5" id="KW-0997">Cell inner membrane</keyword>
<dbReference type="InterPro" id="IPR000537">
    <property type="entry name" value="UbiA_prenyltransferase"/>
</dbReference>
<dbReference type="Proteomes" id="UP001229955">
    <property type="component" value="Chromosome"/>
</dbReference>
<dbReference type="EMBL" id="CP130612">
    <property type="protein sequence ID" value="WKW12944.1"/>
    <property type="molecule type" value="Genomic_DNA"/>
</dbReference>
<protein>
    <recommendedName>
        <fullName evidence="11">4-hydroxybenzoate polyprenyltransferase</fullName>
        <ecNumber evidence="11">2.5.1.39</ecNumber>
    </recommendedName>
</protein>
<accession>A0AA49Q8J7</accession>
<comment type="subcellular location">
    <subcellularLocation>
        <location evidence="2">Membrane</location>
        <topology evidence="2">Multi-pass membrane protein</topology>
    </subcellularLocation>
</comment>
<dbReference type="EMBL" id="CP130613">
    <property type="protein sequence ID" value="WKW15851.1"/>
    <property type="molecule type" value="Genomic_DNA"/>
</dbReference>
<dbReference type="FunFam" id="1.20.120.1780:FF:000001">
    <property type="entry name" value="4-hydroxybenzoate octaprenyltransferase"/>
    <property type="match status" value="1"/>
</dbReference>
<dbReference type="InterPro" id="IPR006371">
    <property type="entry name" value="Polyprenyltransferase_UbiA-li"/>
</dbReference>
<feature type="transmembrane region" description="Helical" evidence="12">
    <location>
        <begin position="102"/>
        <end position="122"/>
    </location>
</feature>
<evidence type="ECO:0000256" key="1">
    <source>
        <dbReference type="ARBA" id="ARBA00001946"/>
    </source>
</evidence>
<organism evidence="13">
    <name type="scientific">Pseudogemmatithrix spongiicola</name>
    <dbReference type="NCBI Taxonomy" id="3062599"/>
    <lineage>
        <taxon>Bacteria</taxon>
        <taxon>Pseudomonadati</taxon>
        <taxon>Gemmatimonadota</taxon>
        <taxon>Gemmatimonadia</taxon>
        <taxon>Gemmatimonadales</taxon>
        <taxon>Gemmatimonadaceae</taxon>
        <taxon>Pseudogemmatithrix</taxon>
    </lineage>
</organism>
<keyword evidence="8 12" id="KW-0812">Transmembrane</keyword>
<name>A0AA49Q5R9_9BACT</name>
<dbReference type="CDD" id="cd13959">
    <property type="entry name" value="PT_UbiA_COQ2"/>
    <property type="match status" value="1"/>
</dbReference>
<dbReference type="NCBIfam" id="TIGR01475">
    <property type="entry name" value="ubiA_other"/>
    <property type="match status" value="1"/>
</dbReference>
<dbReference type="KEGG" id="pspc:Strain318_002254"/>
<accession>A0AA49Q5R9</accession>
<evidence type="ECO:0000256" key="10">
    <source>
        <dbReference type="ARBA" id="ARBA00023136"/>
    </source>
</evidence>
<feature type="transmembrane region" description="Helical" evidence="12">
    <location>
        <begin position="32"/>
        <end position="51"/>
    </location>
</feature>
<dbReference type="Gene3D" id="1.20.120.1780">
    <property type="entry name" value="UbiA prenyltransferase"/>
    <property type="match status" value="1"/>
</dbReference>
<dbReference type="GO" id="GO:0005886">
    <property type="term" value="C:plasma membrane"/>
    <property type="evidence" value="ECO:0007669"/>
    <property type="project" value="TreeGrafter"/>
</dbReference>
<feature type="transmembrane region" description="Helical" evidence="12">
    <location>
        <begin position="152"/>
        <end position="174"/>
    </location>
</feature>
<keyword evidence="6" id="KW-0808">Transferase</keyword>
<comment type="similarity">
    <text evidence="3">Belongs to the UbiA prenyltransferase family.</text>
</comment>
<dbReference type="PANTHER" id="PTHR11048">
    <property type="entry name" value="PRENYLTRANSFERASES"/>
    <property type="match status" value="1"/>
</dbReference>
<keyword evidence="10 12" id="KW-0472">Membrane</keyword>
<sequence>MSATATHTGGGREGQTFAGEGRIARWMSFVKLPHTVFALPFAMVGVTIASLEWEITWAMLGWVVLAFTAARWVAMAVNRIVDREFDRKNPRTAQREIPRGAIHVRDAWITVVIAAALFVWAAAQLNPLCLYLSPVALAWVCFYSFTKRFTRYAHLVLGLGLAIAPVGGYLAVTGAWSQPWWLLIAITLGVMTWSGGFDVLYALPDIEFDRSQGLHSIPASVGVPRAIVIARVLHVVTVLALGATVWASGLGWLAWAGVSAVGILLAYEHSLVHSDDLSKLDAAFFTMNGVISMTFLAFVLADRMLLA</sequence>
<dbReference type="InterPro" id="IPR039653">
    <property type="entry name" value="Prenyltransferase"/>
</dbReference>
<evidence type="ECO:0000313" key="14">
    <source>
        <dbReference type="EMBL" id="WKW15851.1"/>
    </source>
</evidence>
<dbReference type="InterPro" id="IPR044878">
    <property type="entry name" value="UbiA_sf"/>
</dbReference>
<keyword evidence="7" id="KW-0831">Ubiquinone biosynthesis</keyword>
<dbReference type="AlphaFoldDB" id="A0AA49Q5R9"/>
<evidence type="ECO:0000256" key="6">
    <source>
        <dbReference type="ARBA" id="ARBA00022679"/>
    </source>
</evidence>
<evidence type="ECO:0000256" key="11">
    <source>
        <dbReference type="ARBA" id="ARBA00034524"/>
    </source>
</evidence>
<feature type="transmembrane region" description="Helical" evidence="12">
    <location>
        <begin position="252"/>
        <end position="270"/>
    </location>
</feature>
<feature type="transmembrane region" description="Helical" evidence="12">
    <location>
        <begin position="128"/>
        <end position="145"/>
    </location>
</feature>
<evidence type="ECO:0000256" key="12">
    <source>
        <dbReference type="SAM" id="Phobius"/>
    </source>
</evidence>
<evidence type="ECO:0000313" key="15">
    <source>
        <dbReference type="Proteomes" id="UP001229955"/>
    </source>
</evidence>
<dbReference type="PANTHER" id="PTHR11048:SF28">
    <property type="entry name" value="4-HYDROXYBENZOATE POLYPRENYLTRANSFERASE, MITOCHONDRIAL"/>
    <property type="match status" value="1"/>
</dbReference>
<dbReference type="Gene3D" id="1.10.357.140">
    <property type="entry name" value="UbiA prenyltransferase"/>
    <property type="match status" value="1"/>
</dbReference>
<evidence type="ECO:0000256" key="2">
    <source>
        <dbReference type="ARBA" id="ARBA00004141"/>
    </source>
</evidence>
<keyword evidence="4" id="KW-1003">Cell membrane</keyword>
<evidence type="ECO:0000256" key="5">
    <source>
        <dbReference type="ARBA" id="ARBA00022519"/>
    </source>
</evidence>
<dbReference type="GO" id="GO:0006744">
    <property type="term" value="P:ubiquinone biosynthetic process"/>
    <property type="evidence" value="ECO:0007669"/>
    <property type="project" value="UniProtKB-KW"/>
</dbReference>
<evidence type="ECO:0000256" key="4">
    <source>
        <dbReference type="ARBA" id="ARBA00022475"/>
    </source>
</evidence>
<evidence type="ECO:0000256" key="7">
    <source>
        <dbReference type="ARBA" id="ARBA00022688"/>
    </source>
</evidence>